<dbReference type="NCBIfam" id="NF004314">
    <property type="entry name" value="PRK05710.1-3"/>
    <property type="match status" value="1"/>
</dbReference>
<feature type="region of interest" description="Disordered" evidence="9">
    <location>
        <begin position="136"/>
        <end position="164"/>
    </location>
</feature>
<keyword evidence="6 7" id="KW-0030">Aminoacyl-tRNA synthetase</keyword>
<feature type="compositionally biased region" description="Low complexity" evidence="9">
    <location>
        <begin position="146"/>
        <end position="157"/>
    </location>
</feature>
<sequence length="333" mass="35758">MTQPNESAAPPDAARPAAAAGGPAYVGRFAPSPSGPLHAGSLVAALASYLDARAHRGRWLLRIEDIDEPRTVPGADRVILRQLEALGLRWDGEPVWQTRRHPLYGRAFARLRAAGRVYGCACVRRELPPGPYPGTCRPAGAPRDTPQASAANAALPAGAPPHPAQRPIRSWRFLVEPGVETFVDRWLGPQSQDVAAEVGDFIVRRADGLWAYQLAVVVDDGEQGVTDVVRGADLLDSTARQRQLARALGLTPPRVLHVPLVVDAQGRKLSKQNHAPALDVSRPLDCLRTAWRSLGFAELPAATPQAFWPEATAQWARRFGAGGPHGAMSSPHP</sequence>
<evidence type="ECO:0000256" key="3">
    <source>
        <dbReference type="ARBA" id="ARBA00022741"/>
    </source>
</evidence>
<dbReference type="AlphaFoldDB" id="A0A7W9TNT4"/>
<evidence type="ECO:0000313" key="12">
    <source>
        <dbReference type="Proteomes" id="UP000541136"/>
    </source>
</evidence>
<comment type="caution">
    <text evidence="11">The sequence shown here is derived from an EMBL/GenBank/DDBJ whole genome shotgun (WGS) entry which is preliminary data.</text>
</comment>
<keyword evidence="4 7" id="KW-0862">Zinc</keyword>
<dbReference type="InterPro" id="IPR022380">
    <property type="entry name" value="Glu-Q_tRNA(Asp)_Synthase"/>
</dbReference>
<feature type="domain" description="Glutamyl/glutaminyl-tRNA synthetase class Ib catalytic" evidence="10">
    <location>
        <begin position="28"/>
        <end position="127"/>
    </location>
</feature>
<feature type="binding site" evidence="7">
    <location>
        <position position="64"/>
    </location>
    <ligand>
        <name>L-glutamate</name>
        <dbReference type="ChEBI" id="CHEBI:29985"/>
    </ligand>
</feature>
<feature type="binding site" evidence="7">
    <location>
        <position position="120"/>
    </location>
    <ligand>
        <name>Zn(2+)</name>
        <dbReference type="ChEBI" id="CHEBI:29105"/>
    </ligand>
</feature>
<dbReference type="RefSeq" id="WP_084330440.1">
    <property type="nucleotide sequence ID" value="NZ_JACHIB010000012.1"/>
</dbReference>
<proteinExistence type="inferred from homology"/>
<comment type="cofactor">
    <cofactor evidence="7">
        <name>Zn(2+)</name>
        <dbReference type="ChEBI" id="CHEBI:29105"/>
    </cofactor>
    <text evidence="7">Binds 1 zinc ion per subunit.</text>
</comment>
<dbReference type="PANTHER" id="PTHR43311">
    <property type="entry name" value="GLUTAMATE--TRNA LIGASE"/>
    <property type="match status" value="1"/>
</dbReference>
<keyword evidence="8" id="KW-0648">Protein biosynthesis</keyword>
<comment type="similarity">
    <text evidence="7">Belongs to the class-I aminoacyl-tRNA synthetase family. GluQ subfamily.</text>
</comment>
<feature type="short sequence motif" description="'HIGH' region" evidence="7">
    <location>
        <begin position="31"/>
        <end position="41"/>
    </location>
</feature>
<dbReference type="PANTHER" id="PTHR43311:SF1">
    <property type="entry name" value="GLUTAMYL-Q TRNA(ASP) SYNTHETASE"/>
    <property type="match status" value="1"/>
</dbReference>
<keyword evidence="5 7" id="KW-0067">ATP-binding</keyword>
<dbReference type="GO" id="GO:0008270">
    <property type="term" value="F:zinc ion binding"/>
    <property type="evidence" value="ECO:0007669"/>
    <property type="project" value="UniProtKB-UniRule"/>
</dbReference>
<name>A0A7W9TNT4_CASDE</name>
<feature type="binding site" evidence="7">
    <location>
        <position position="136"/>
    </location>
    <ligand>
        <name>Zn(2+)</name>
        <dbReference type="ChEBI" id="CHEBI:29105"/>
    </ligand>
</feature>
<dbReference type="InterPro" id="IPR000924">
    <property type="entry name" value="Glu/Gln-tRNA-synth"/>
</dbReference>
<evidence type="ECO:0000256" key="4">
    <source>
        <dbReference type="ARBA" id="ARBA00022833"/>
    </source>
</evidence>
<keyword evidence="2 7" id="KW-0479">Metal-binding</keyword>
<protein>
    <recommendedName>
        <fullName evidence="7">Glutamyl-Q tRNA(Asp) synthetase</fullName>
        <shortName evidence="7">Glu-Q-RSs</shortName>
        <ecNumber evidence="7">6.1.1.-</ecNumber>
    </recommendedName>
</protein>
<dbReference type="NCBIfam" id="TIGR03838">
    <property type="entry name" value="queuosine_YadB"/>
    <property type="match status" value="1"/>
</dbReference>
<feature type="binding site" evidence="7">
    <location>
        <position position="132"/>
    </location>
    <ligand>
        <name>Zn(2+)</name>
        <dbReference type="ChEBI" id="CHEBI:29105"/>
    </ligand>
</feature>
<evidence type="ECO:0000259" key="10">
    <source>
        <dbReference type="Pfam" id="PF00749"/>
    </source>
</evidence>
<feature type="binding site" evidence="7">
    <location>
        <position position="230"/>
    </location>
    <ligand>
        <name>L-glutamate</name>
        <dbReference type="ChEBI" id="CHEBI:29985"/>
    </ligand>
</feature>
<dbReference type="Gene3D" id="3.40.50.620">
    <property type="entry name" value="HUPs"/>
    <property type="match status" value="1"/>
</dbReference>
<feature type="binding site" evidence="7">
    <location>
        <position position="212"/>
    </location>
    <ligand>
        <name>L-glutamate</name>
        <dbReference type="ChEBI" id="CHEBI:29985"/>
    </ligand>
</feature>
<dbReference type="GO" id="GO:0006424">
    <property type="term" value="P:glutamyl-tRNA aminoacylation"/>
    <property type="evidence" value="ECO:0007669"/>
    <property type="project" value="InterPro"/>
</dbReference>
<evidence type="ECO:0000256" key="9">
    <source>
        <dbReference type="SAM" id="MobiDB-lite"/>
    </source>
</evidence>
<dbReference type="InterPro" id="IPR014729">
    <property type="entry name" value="Rossmann-like_a/b/a_fold"/>
</dbReference>
<dbReference type="SUPFAM" id="SSF52374">
    <property type="entry name" value="Nucleotidylyl transferase"/>
    <property type="match status" value="1"/>
</dbReference>
<evidence type="ECO:0000256" key="2">
    <source>
        <dbReference type="ARBA" id="ARBA00022723"/>
    </source>
</evidence>
<evidence type="ECO:0000256" key="1">
    <source>
        <dbReference type="ARBA" id="ARBA00022598"/>
    </source>
</evidence>
<dbReference type="GO" id="GO:0004818">
    <property type="term" value="F:glutamate-tRNA ligase activity"/>
    <property type="evidence" value="ECO:0007669"/>
    <property type="project" value="TreeGrafter"/>
</dbReference>
<comment type="function">
    <text evidence="7">Catalyzes the tRNA-independent activation of glutamate in presence of ATP and the subsequent transfer of glutamate onto a tRNA(Asp). Glutamate is transferred on the 2-amino-5-(4,5-dihydroxy-2-cyclopenten-1-yl) moiety of the queuosine in the wobble position of the QUC anticodon.</text>
</comment>
<dbReference type="InterPro" id="IPR020058">
    <property type="entry name" value="Glu/Gln-tRNA-synth_Ib_cat-dom"/>
</dbReference>
<accession>A0A7W9TNT4</accession>
<evidence type="ECO:0000313" key="11">
    <source>
        <dbReference type="EMBL" id="MBB6084160.1"/>
    </source>
</evidence>
<evidence type="ECO:0000256" key="6">
    <source>
        <dbReference type="ARBA" id="ARBA00023146"/>
    </source>
</evidence>
<keyword evidence="3 7" id="KW-0547">Nucleotide-binding</keyword>
<keyword evidence="1 7" id="KW-0436">Ligase</keyword>
<dbReference type="GO" id="GO:0005829">
    <property type="term" value="C:cytosol"/>
    <property type="evidence" value="ECO:0007669"/>
    <property type="project" value="TreeGrafter"/>
</dbReference>
<dbReference type="NCBIfam" id="NF004313">
    <property type="entry name" value="PRK05710.1-2"/>
    <property type="match status" value="1"/>
</dbReference>
<reference evidence="11 12" key="1">
    <citation type="submission" date="2020-08" db="EMBL/GenBank/DDBJ databases">
        <title>Genomic Encyclopedia of Type Strains, Phase IV (KMG-IV): sequencing the most valuable type-strain genomes for metagenomic binning, comparative biology and taxonomic classification.</title>
        <authorList>
            <person name="Goeker M."/>
        </authorList>
    </citation>
    <scope>NUCLEOTIDE SEQUENCE [LARGE SCALE GENOMIC DNA]</scope>
    <source>
        <strain evidence="11 12">DSM 12141</strain>
    </source>
</reference>
<dbReference type="EC" id="6.1.1.-" evidence="7"/>
<feature type="binding site" evidence="7">
    <location>
        <position position="271"/>
    </location>
    <ligand>
        <name>ATP</name>
        <dbReference type="ChEBI" id="CHEBI:30616"/>
    </ligand>
</feature>
<evidence type="ECO:0000256" key="7">
    <source>
        <dbReference type="HAMAP-Rule" id="MF_01428"/>
    </source>
</evidence>
<dbReference type="Proteomes" id="UP000541136">
    <property type="component" value="Unassembled WGS sequence"/>
</dbReference>
<dbReference type="EMBL" id="JACHIB010000012">
    <property type="protein sequence ID" value="MBB6084160.1"/>
    <property type="molecule type" value="Genomic_DNA"/>
</dbReference>
<dbReference type="GO" id="GO:0006400">
    <property type="term" value="P:tRNA modification"/>
    <property type="evidence" value="ECO:0007669"/>
    <property type="project" value="InterPro"/>
</dbReference>
<dbReference type="HAMAP" id="MF_01428">
    <property type="entry name" value="Glu_Q_tRNA_synth"/>
    <property type="match status" value="1"/>
</dbReference>
<gene>
    <name evidence="7" type="primary">gluQ</name>
    <name evidence="11" type="ORF">HNR28_002205</name>
</gene>
<dbReference type="InterPro" id="IPR049940">
    <property type="entry name" value="GluQ/Sye"/>
</dbReference>
<feature type="binding site" evidence="7">
    <location>
        <position position="122"/>
    </location>
    <ligand>
        <name>Zn(2+)</name>
        <dbReference type="ChEBI" id="CHEBI:29105"/>
    </ligand>
</feature>
<dbReference type="GO" id="GO:0005524">
    <property type="term" value="F:ATP binding"/>
    <property type="evidence" value="ECO:0007669"/>
    <property type="project" value="UniProtKB-KW"/>
</dbReference>
<organism evidence="11 12">
    <name type="scientific">Castellaniella defragrans</name>
    <name type="common">Alcaligenes defragrans</name>
    <dbReference type="NCBI Taxonomy" id="75697"/>
    <lineage>
        <taxon>Bacteria</taxon>
        <taxon>Pseudomonadati</taxon>
        <taxon>Pseudomonadota</taxon>
        <taxon>Betaproteobacteria</taxon>
        <taxon>Burkholderiales</taxon>
        <taxon>Alcaligenaceae</taxon>
        <taxon>Castellaniella</taxon>
    </lineage>
</organism>
<feature type="domain" description="Glutamyl/glutaminyl-tRNA synthetase class Ib catalytic" evidence="10">
    <location>
        <begin position="197"/>
        <end position="275"/>
    </location>
</feature>
<dbReference type="Pfam" id="PF00749">
    <property type="entry name" value="tRNA-synt_1c"/>
    <property type="match status" value="2"/>
</dbReference>
<evidence type="ECO:0000256" key="5">
    <source>
        <dbReference type="ARBA" id="ARBA00022840"/>
    </source>
</evidence>
<feature type="short sequence motif" description="'KMSKS' region" evidence="7">
    <location>
        <begin position="268"/>
        <end position="272"/>
    </location>
</feature>
<evidence type="ECO:0000256" key="8">
    <source>
        <dbReference type="RuleBase" id="RU363037"/>
    </source>
</evidence>
<dbReference type="PRINTS" id="PR00987">
    <property type="entry name" value="TRNASYNTHGLU"/>
</dbReference>
<feature type="binding site" evidence="7">
    <location>
        <begin position="28"/>
        <end position="32"/>
    </location>
    <ligand>
        <name>L-glutamate</name>
        <dbReference type="ChEBI" id="CHEBI:29985"/>
    </ligand>
</feature>